<dbReference type="EMBL" id="LGRX02007497">
    <property type="protein sequence ID" value="KAK3274881.1"/>
    <property type="molecule type" value="Genomic_DNA"/>
</dbReference>
<dbReference type="SUPFAM" id="SSF116878">
    <property type="entry name" value="TrmE connector domain"/>
    <property type="match status" value="1"/>
</dbReference>
<dbReference type="Gene3D" id="3.30.1360.120">
    <property type="entry name" value="Probable tRNA modification gtpase trme, domain 1"/>
    <property type="match status" value="1"/>
</dbReference>
<dbReference type="Gene3D" id="1.20.120.430">
    <property type="entry name" value="tRNA modification GTPase MnmE domain 2"/>
    <property type="match status" value="1"/>
</dbReference>
<evidence type="ECO:0000259" key="7">
    <source>
        <dbReference type="Pfam" id="PF12631"/>
    </source>
</evidence>
<keyword evidence="9" id="KW-1185">Reference proteome</keyword>
<proteinExistence type="inferred from homology"/>
<dbReference type="CDD" id="cd14858">
    <property type="entry name" value="TrmE_N"/>
    <property type="match status" value="1"/>
</dbReference>
<dbReference type="FunFam" id="3.30.1360.120:FF:000007">
    <property type="entry name" value="tRNA modification GTPase GTPBP3, mitochondrial"/>
    <property type="match status" value="1"/>
</dbReference>
<evidence type="ECO:0000256" key="2">
    <source>
        <dbReference type="ARBA" id="ARBA00011043"/>
    </source>
</evidence>
<feature type="domain" description="MnmE helical" evidence="7">
    <location>
        <begin position="206"/>
        <end position="263"/>
    </location>
</feature>
<keyword evidence="4" id="KW-0547">Nucleotide-binding</keyword>
<feature type="non-terminal residue" evidence="8">
    <location>
        <position position="268"/>
    </location>
</feature>
<dbReference type="PANTHER" id="PTHR42714">
    <property type="entry name" value="TRNA MODIFICATION GTPASE GTPBP3"/>
    <property type="match status" value="1"/>
</dbReference>
<gene>
    <name evidence="8" type="ORF">CYMTET_16959</name>
</gene>
<dbReference type="AlphaFoldDB" id="A0AAE0GCE2"/>
<evidence type="ECO:0000313" key="9">
    <source>
        <dbReference type="Proteomes" id="UP001190700"/>
    </source>
</evidence>
<dbReference type="InterPro" id="IPR027368">
    <property type="entry name" value="MnmE_dom2"/>
</dbReference>
<dbReference type="GO" id="GO:0005739">
    <property type="term" value="C:mitochondrion"/>
    <property type="evidence" value="ECO:0007669"/>
    <property type="project" value="UniProtKB-SubCell"/>
</dbReference>
<evidence type="ECO:0000256" key="1">
    <source>
        <dbReference type="ARBA" id="ARBA00004173"/>
    </source>
</evidence>
<evidence type="ECO:0000313" key="8">
    <source>
        <dbReference type="EMBL" id="KAK3274881.1"/>
    </source>
</evidence>
<dbReference type="Proteomes" id="UP001190700">
    <property type="component" value="Unassembled WGS sequence"/>
</dbReference>
<dbReference type="Pfam" id="PF10396">
    <property type="entry name" value="TrmE_N"/>
    <property type="match status" value="1"/>
</dbReference>
<dbReference type="InterPro" id="IPR018948">
    <property type="entry name" value="GTP-bd_TrmE_N"/>
</dbReference>
<dbReference type="GO" id="GO:0030488">
    <property type="term" value="P:tRNA methylation"/>
    <property type="evidence" value="ECO:0007669"/>
    <property type="project" value="TreeGrafter"/>
</dbReference>
<dbReference type="InterPro" id="IPR027266">
    <property type="entry name" value="TrmE/GcvT-like"/>
</dbReference>
<dbReference type="GO" id="GO:0005525">
    <property type="term" value="F:GTP binding"/>
    <property type="evidence" value="ECO:0007669"/>
    <property type="project" value="UniProtKB-KW"/>
</dbReference>
<keyword evidence="3" id="KW-0819">tRNA processing</keyword>
<comment type="caution">
    <text evidence="8">The sequence shown here is derived from an EMBL/GenBank/DDBJ whole genome shotgun (WGS) entry which is preliminary data.</text>
</comment>
<protein>
    <recommendedName>
        <fullName evidence="10">GTP-binding protein TrmE N-terminal domain-containing protein</fullName>
    </recommendedName>
</protein>
<evidence type="ECO:0000259" key="6">
    <source>
        <dbReference type="Pfam" id="PF10396"/>
    </source>
</evidence>
<sequence length="268" mass="29772">MRACVSSCHASSFRRSRYVLRNDRILYIEGCELHQLAVRSAKSWVDPTSSYAANYPWKNSRHDLLESRMYWQSGCISDVPKHNVSFSVPHLAAQGRAGVAVIRVSGPRADLIQRMLRQGRPLPPPRVAQTAHLFHPETRTRLDHALLLYFLGPNSFTGEDVIELHVHGGRAVVGAVLSALSVLPTYRHAEPGEFARRAFDNGRLDLTQVEGLADLIAADTEAQHQLALQQSGGALRSQLEAWRGDLLHCLAHTEAVIDFGEDEDIADE</sequence>
<evidence type="ECO:0000256" key="3">
    <source>
        <dbReference type="ARBA" id="ARBA00022694"/>
    </source>
</evidence>
<keyword evidence="5" id="KW-0342">GTP-binding</keyword>
<reference evidence="8 9" key="1">
    <citation type="journal article" date="2015" name="Genome Biol. Evol.">
        <title>Comparative Genomics of a Bacterivorous Green Alga Reveals Evolutionary Causalities and Consequences of Phago-Mixotrophic Mode of Nutrition.</title>
        <authorList>
            <person name="Burns J.A."/>
            <person name="Paasch A."/>
            <person name="Narechania A."/>
            <person name="Kim E."/>
        </authorList>
    </citation>
    <scope>NUCLEOTIDE SEQUENCE [LARGE SCALE GENOMIC DNA]</scope>
    <source>
        <strain evidence="8 9">PLY_AMNH</strain>
    </source>
</reference>
<organism evidence="8 9">
    <name type="scientific">Cymbomonas tetramitiformis</name>
    <dbReference type="NCBI Taxonomy" id="36881"/>
    <lineage>
        <taxon>Eukaryota</taxon>
        <taxon>Viridiplantae</taxon>
        <taxon>Chlorophyta</taxon>
        <taxon>Pyramimonadophyceae</taxon>
        <taxon>Pyramimonadales</taxon>
        <taxon>Pyramimonadaceae</taxon>
        <taxon>Cymbomonas</taxon>
    </lineage>
</organism>
<dbReference type="GO" id="GO:0002098">
    <property type="term" value="P:tRNA wobble uridine modification"/>
    <property type="evidence" value="ECO:0007669"/>
    <property type="project" value="TreeGrafter"/>
</dbReference>
<name>A0AAE0GCE2_9CHLO</name>
<dbReference type="InterPro" id="IPR025867">
    <property type="entry name" value="MnmE_helical"/>
</dbReference>
<evidence type="ECO:0000256" key="4">
    <source>
        <dbReference type="ARBA" id="ARBA00022741"/>
    </source>
</evidence>
<dbReference type="PANTHER" id="PTHR42714:SF2">
    <property type="entry name" value="TRNA MODIFICATION GTPASE GTPBP3, MITOCHONDRIAL"/>
    <property type="match status" value="1"/>
</dbReference>
<feature type="domain" description="GTP-binding protein TrmE N-terminal" evidence="6">
    <location>
        <begin position="92"/>
        <end position="203"/>
    </location>
</feature>
<dbReference type="SUPFAM" id="SSF103025">
    <property type="entry name" value="Folate-binding domain"/>
    <property type="match status" value="1"/>
</dbReference>
<comment type="subcellular location">
    <subcellularLocation>
        <location evidence="1">Mitochondrion</location>
    </subcellularLocation>
</comment>
<comment type="similarity">
    <text evidence="2">Belongs to the TRAFAC class TrmE-Era-EngA-EngB-Septin-like GTPase superfamily. TrmE GTPase family.</text>
</comment>
<evidence type="ECO:0000256" key="5">
    <source>
        <dbReference type="ARBA" id="ARBA00023134"/>
    </source>
</evidence>
<accession>A0AAE0GCE2</accession>
<dbReference type="Pfam" id="PF12631">
    <property type="entry name" value="MnmE_helical"/>
    <property type="match status" value="1"/>
</dbReference>
<evidence type="ECO:0008006" key="10">
    <source>
        <dbReference type="Google" id="ProtNLM"/>
    </source>
</evidence>